<evidence type="ECO:0000256" key="1">
    <source>
        <dbReference type="SAM" id="MobiDB-lite"/>
    </source>
</evidence>
<dbReference type="Proteomes" id="UP000696280">
    <property type="component" value="Unassembled WGS sequence"/>
</dbReference>
<feature type="compositionally biased region" description="Basic and acidic residues" evidence="1">
    <location>
        <begin position="203"/>
        <end position="222"/>
    </location>
</feature>
<dbReference type="OrthoDB" id="10417083at2759"/>
<sequence>MPPAKPDRYARYCQRKLDNVNKSLEPNYNYFLSDSLFSVEMFVYIGGRELKYSMDSTNSWPPLDASKETMEAFLEAAFDKERVVNVFDAMSNIIDFGILFDQPTSHPKFRAWIRFLYRKLLMREWETHVREINGMEEKEESIKVYVEKVLTEWKSSSLWVSLSPEECPVRYDISYDTPKCGYYDDIEYKQVIIPKDPPTQQKYHPDLDKHDPRYPTKEAGEEVHLTDGEIKKEGREVIVLKDVSMMEEAKPRARKEPFEHKEELKEANKEIQLQQDGRAKINAVENVMLPVRIIKKEAKQEIELTREPIKKEVKEEVDLTGTSIKKESKTWVGKRRFDDVEEFERAINDPKISKKPRYRVVQVYEILDSDEE</sequence>
<comment type="caution">
    <text evidence="2">The sequence shown here is derived from an EMBL/GenBank/DDBJ whole genome shotgun (WGS) entry which is preliminary data.</text>
</comment>
<accession>A0A9N9KRE3</accession>
<protein>
    <submittedName>
        <fullName evidence="2">Uncharacterized protein</fullName>
    </submittedName>
</protein>
<name>A0A9N9KRE3_9HELO</name>
<gene>
    <name evidence="2" type="ORF">HYFRA_00005418</name>
</gene>
<evidence type="ECO:0000313" key="3">
    <source>
        <dbReference type="Proteomes" id="UP000696280"/>
    </source>
</evidence>
<organism evidence="2 3">
    <name type="scientific">Hymenoscyphus fraxineus</name>
    <dbReference type="NCBI Taxonomy" id="746836"/>
    <lineage>
        <taxon>Eukaryota</taxon>
        <taxon>Fungi</taxon>
        <taxon>Dikarya</taxon>
        <taxon>Ascomycota</taxon>
        <taxon>Pezizomycotina</taxon>
        <taxon>Leotiomycetes</taxon>
        <taxon>Helotiales</taxon>
        <taxon>Helotiaceae</taxon>
        <taxon>Hymenoscyphus</taxon>
    </lineage>
</organism>
<dbReference type="EMBL" id="CAJVRL010000044">
    <property type="protein sequence ID" value="CAG8951618.1"/>
    <property type="molecule type" value="Genomic_DNA"/>
</dbReference>
<keyword evidence="3" id="KW-1185">Reference proteome</keyword>
<reference evidence="2" key="1">
    <citation type="submission" date="2021-07" db="EMBL/GenBank/DDBJ databases">
        <authorList>
            <person name="Durling M."/>
        </authorList>
    </citation>
    <scope>NUCLEOTIDE SEQUENCE</scope>
</reference>
<proteinExistence type="predicted"/>
<evidence type="ECO:0000313" key="2">
    <source>
        <dbReference type="EMBL" id="CAG8951618.1"/>
    </source>
</evidence>
<feature type="region of interest" description="Disordered" evidence="1">
    <location>
        <begin position="196"/>
        <end position="222"/>
    </location>
</feature>
<dbReference type="AlphaFoldDB" id="A0A9N9KRE3"/>